<name>A0A1R3RZE1_ASPC5</name>
<keyword evidence="2" id="KW-1185">Reference proteome</keyword>
<proteinExistence type="predicted"/>
<dbReference type="AlphaFoldDB" id="A0A1R3RZE1"/>
<organism evidence="1 2">
    <name type="scientific">Aspergillus carbonarius (strain ITEM 5010)</name>
    <dbReference type="NCBI Taxonomy" id="602072"/>
    <lineage>
        <taxon>Eukaryota</taxon>
        <taxon>Fungi</taxon>
        <taxon>Dikarya</taxon>
        <taxon>Ascomycota</taxon>
        <taxon>Pezizomycotina</taxon>
        <taxon>Eurotiomycetes</taxon>
        <taxon>Eurotiomycetidae</taxon>
        <taxon>Eurotiales</taxon>
        <taxon>Aspergillaceae</taxon>
        <taxon>Aspergillus</taxon>
        <taxon>Aspergillus subgen. Circumdati</taxon>
    </lineage>
</organism>
<reference evidence="2" key="1">
    <citation type="journal article" date="2017" name="Genome Biol.">
        <title>Comparative genomics reveals high biological diversity and specific adaptations in the industrially and medically important fungal genus Aspergillus.</title>
        <authorList>
            <person name="de Vries R.P."/>
            <person name="Riley R."/>
            <person name="Wiebenga A."/>
            <person name="Aguilar-Osorio G."/>
            <person name="Amillis S."/>
            <person name="Uchima C.A."/>
            <person name="Anderluh G."/>
            <person name="Asadollahi M."/>
            <person name="Askin M."/>
            <person name="Barry K."/>
            <person name="Battaglia E."/>
            <person name="Bayram O."/>
            <person name="Benocci T."/>
            <person name="Braus-Stromeyer S.A."/>
            <person name="Caldana C."/>
            <person name="Canovas D."/>
            <person name="Cerqueira G.C."/>
            <person name="Chen F."/>
            <person name="Chen W."/>
            <person name="Choi C."/>
            <person name="Clum A."/>
            <person name="Dos Santos R.A."/>
            <person name="Damasio A.R."/>
            <person name="Diallinas G."/>
            <person name="Emri T."/>
            <person name="Fekete E."/>
            <person name="Flipphi M."/>
            <person name="Freyberg S."/>
            <person name="Gallo A."/>
            <person name="Gournas C."/>
            <person name="Habgood R."/>
            <person name="Hainaut M."/>
            <person name="Harispe M.L."/>
            <person name="Henrissat B."/>
            <person name="Hilden K.S."/>
            <person name="Hope R."/>
            <person name="Hossain A."/>
            <person name="Karabika E."/>
            <person name="Karaffa L."/>
            <person name="Karanyi Z."/>
            <person name="Krasevec N."/>
            <person name="Kuo A."/>
            <person name="Kusch H."/>
            <person name="LaButti K."/>
            <person name="Lagendijk E.L."/>
            <person name="Lapidus A."/>
            <person name="Levasseur A."/>
            <person name="Lindquist E."/>
            <person name="Lipzen A."/>
            <person name="Logrieco A.F."/>
            <person name="MacCabe A."/>
            <person name="Maekelae M.R."/>
            <person name="Malavazi I."/>
            <person name="Melin P."/>
            <person name="Meyer V."/>
            <person name="Mielnichuk N."/>
            <person name="Miskei M."/>
            <person name="Molnar A.P."/>
            <person name="Mule G."/>
            <person name="Ngan C.Y."/>
            <person name="Orejas M."/>
            <person name="Orosz E."/>
            <person name="Ouedraogo J.P."/>
            <person name="Overkamp K.M."/>
            <person name="Park H.-S."/>
            <person name="Perrone G."/>
            <person name="Piumi F."/>
            <person name="Punt P.J."/>
            <person name="Ram A.F."/>
            <person name="Ramon A."/>
            <person name="Rauscher S."/>
            <person name="Record E."/>
            <person name="Riano-Pachon D.M."/>
            <person name="Robert V."/>
            <person name="Roehrig J."/>
            <person name="Ruller R."/>
            <person name="Salamov A."/>
            <person name="Salih N.S."/>
            <person name="Samson R.A."/>
            <person name="Sandor E."/>
            <person name="Sanguinetti M."/>
            <person name="Schuetze T."/>
            <person name="Sepcic K."/>
            <person name="Shelest E."/>
            <person name="Sherlock G."/>
            <person name="Sophianopoulou V."/>
            <person name="Squina F.M."/>
            <person name="Sun H."/>
            <person name="Susca A."/>
            <person name="Todd R.B."/>
            <person name="Tsang A."/>
            <person name="Unkles S.E."/>
            <person name="van de Wiele N."/>
            <person name="van Rossen-Uffink D."/>
            <person name="Oliveira J.V."/>
            <person name="Vesth T.C."/>
            <person name="Visser J."/>
            <person name="Yu J.-H."/>
            <person name="Zhou M."/>
            <person name="Andersen M.R."/>
            <person name="Archer D.B."/>
            <person name="Baker S.E."/>
            <person name="Benoit I."/>
            <person name="Brakhage A.A."/>
            <person name="Braus G.H."/>
            <person name="Fischer R."/>
            <person name="Frisvad J.C."/>
            <person name="Goldman G.H."/>
            <person name="Houbraken J."/>
            <person name="Oakley B."/>
            <person name="Pocsi I."/>
            <person name="Scazzocchio C."/>
            <person name="Seiboth B."/>
            <person name="vanKuyk P.A."/>
            <person name="Wortman J."/>
            <person name="Dyer P.S."/>
            <person name="Grigoriev I.V."/>
        </authorList>
    </citation>
    <scope>NUCLEOTIDE SEQUENCE [LARGE SCALE GENOMIC DNA]</scope>
    <source>
        <strain evidence="2">ITEM 5010</strain>
    </source>
</reference>
<evidence type="ECO:0000313" key="1">
    <source>
        <dbReference type="EMBL" id="OOF99858.1"/>
    </source>
</evidence>
<gene>
    <name evidence="1" type="ORF">ASPCADRAFT_203683</name>
</gene>
<evidence type="ECO:0000313" key="2">
    <source>
        <dbReference type="Proteomes" id="UP000188318"/>
    </source>
</evidence>
<dbReference type="VEuPathDB" id="FungiDB:ASPCADRAFT_203683"/>
<sequence>MCHLSSNHSPCVITTQPLPFPAQCDQGLLCRSEWTANYQDKEPRDSCYSQMSGWKRFPGVVHVDESGTLTFLSKP</sequence>
<protein>
    <submittedName>
        <fullName evidence="1">Uncharacterized protein</fullName>
    </submittedName>
</protein>
<accession>A0A1R3RZE1</accession>
<dbReference type="Proteomes" id="UP000188318">
    <property type="component" value="Unassembled WGS sequence"/>
</dbReference>
<dbReference type="EMBL" id="KV907494">
    <property type="protein sequence ID" value="OOF99858.1"/>
    <property type="molecule type" value="Genomic_DNA"/>
</dbReference>